<dbReference type="RefSeq" id="WP_044834220.1">
    <property type="nucleotide sequence ID" value="NZ_CP059735.1"/>
</dbReference>
<keyword evidence="6" id="KW-1185">Reference proteome</keyword>
<keyword evidence="2" id="KW-0285">Flavoprotein</keyword>
<dbReference type="Pfam" id="PF01494">
    <property type="entry name" value="FAD_binding_3"/>
    <property type="match status" value="1"/>
</dbReference>
<accession>A0AAF0C1B8</accession>
<dbReference type="Gene3D" id="3.40.30.120">
    <property type="match status" value="1"/>
</dbReference>
<feature type="domain" description="FAD-binding" evidence="4">
    <location>
        <begin position="15"/>
        <end position="354"/>
    </location>
</feature>
<evidence type="ECO:0000313" key="6">
    <source>
        <dbReference type="Proteomes" id="UP000032568"/>
    </source>
</evidence>
<dbReference type="PRINTS" id="PR00420">
    <property type="entry name" value="RNGMNOXGNASE"/>
</dbReference>
<dbReference type="InterPro" id="IPR036188">
    <property type="entry name" value="FAD/NAD-bd_sf"/>
</dbReference>
<evidence type="ECO:0000256" key="3">
    <source>
        <dbReference type="ARBA" id="ARBA00022827"/>
    </source>
</evidence>
<reference evidence="5 6" key="1">
    <citation type="journal article" date="2015" name="Genome Announc.">
        <title>Draft Genome Sequences of Marine Isolates of Thalassomonas viridans and Thalassomonas actiniarum.</title>
        <authorList>
            <person name="Olonade I."/>
            <person name="van Zyl L.J."/>
            <person name="Trindade M."/>
        </authorList>
    </citation>
    <scope>NUCLEOTIDE SEQUENCE [LARGE SCALE GENOMIC DNA]</scope>
    <source>
        <strain evidence="5 6">A5K-106</strain>
    </source>
</reference>
<dbReference type="GO" id="GO:0071949">
    <property type="term" value="F:FAD binding"/>
    <property type="evidence" value="ECO:0007669"/>
    <property type="project" value="InterPro"/>
</dbReference>
<dbReference type="Proteomes" id="UP000032568">
    <property type="component" value="Chromosome"/>
</dbReference>
<dbReference type="PANTHER" id="PTHR43004:SF19">
    <property type="entry name" value="BINDING MONOOXYGENASE, PUTATIVE (JCVI)-RELATED"/>
    <property type="match status" value="1"/>
</dbReference>
<evidence type="ECO:0000256" key="2">
    <source>
        <dbReference type="ARBA" id="ARBA00022630"/>
    </source>
</evidence>
<proteinExistence type="predicted"/>
<keyword evidence="3" id="KW-0274">FAD</keyword>
<organism evidence="5 6">
    <name type="scientific">Thalassomonas actiniarum</name>
    <dbReference type="NCBI Taxonomy" id="485447"/>
    <lineage>
        <taxon>Bacteria</taxon>
        <taxon>Pseudomonadati</taxon>
        <taxon>Pseudomonadota</taxon>
        <taxon>Gammaproteobacteria</taxon>
        <taxon>Alteromonadales</taxon>
        <taxon>Colwelliaceae</taxon>
        <taxon>Thalassomonas</taxon>
    </lineage>
</organism>
<evidence type="ECO:0000259" key="4">
    <source>
        <dbReference type="Pfam" id="PF01494"/>
    </source>
</evidence>
<dbReference type="EMBL" id="CP059735">
    <property type="protein sequence ID" value="WDD98826.1"/>
    <property type="molecule type" value="Genomic_DNA"/>
</dbReference>
<gene>
    <name evidence="5" type="ORF">SG35_026955</name>
</gene>
<dbReference type="InterPro" id="IPR050641">
    <property type="entry name" value="RIFMO-like"/>
</dbReference>
<evidence type="ECO:0000313" key="5">
    <source>
        <dbReference type="EMBL" id="WDD98826.1"/>
    </source>
</evidence>
<evidence type="ECO:0000256" key="1">
    <source>
        <dbReference type="ARBA" id="ARBA00001974"/>
    </source>
</evidence>
<dbReference type="Gene3D" id="3.30.70.2450">
    <property type="match status" value="1"/>
</dbReference>
<dbReference type="Gene3D" id="3.50.50.60">
    <property type="entry name" value="FAD/NAD(P)-binding domain"/>
    <property type="match status" value="1"/>
</dbReference>
<dbReference type="SUPFAM" id="SSF51905">
    <property type="entry name" value="FAD/NAD(P)-binding domain"/>
    <property type="match status" value="1"/>
</dbReference>
<protein>
    <submittedName>
        <fullName evidence="5">FAD-dependent monooxygenase</fullName>
    </submittedName>
</protein>
<keyword evidence="5" id="KW-0560">Oxidoreductase</keyword>
<dbReference type="GO" id="GO:0016709">
    <property type="term" value="F:oxidoreductase activity, acting on paired donors, with incorporation or reduction of molecular oxygen, NAD(P)H as one donor, and incorporation of one atom of oxygen"/>
    <property type="evidence" value="ECO:0007669"/>
    <property type="project" value="UniProtKB-ARBA"/>
</dbReference>
<keyword evidence="5" id="KW-0503">Monooxygenase</keyword>
<dbReference type="NCBIfam" id="NF006002">
    <property type="entry name" value="PRK08132.1"/>
    <property type="match status" value="1"/>
</dbReference>
<dbReference type="InterPro" id="IPR002938">
    <property type="entry name" value="FAD-bd"/>
</dbReference>
<dbReference type="AlphaFoldDB" id="A0AAF0C1B8"/>
<dbReference type="KEGG" id="tact:SG35_026955"/>
<reference evidence="5 6" key="2">
    <citation type="journal article" date="2022" name="Mar. Drugs">
        <title>Bioassay-Guided Fractionation Leads to the Detection of Cholic Acid Generated by the Rare Thalassomonas sp.</title>
        <authorList>
            <person name="Pheiffer F."/>
            <person name="Schneider Y.K."/>
            <person name="Hansen E.H."/>
            <person name="Andersen J.H."/>
            <person name="Isaksson J."/>
            <person name="Busche T."/>
            <person name="R C."/>
            <person name="Kalinowski J."/>
            <person name="Zyl L.V."/>
            <person name="Trindade M."/>
        </authorList>
    </citation>
    <scope>NUCLEOTIDE SEQUENCE [LARGE SCALE GENOMIC DNA]</scope>
    <source>
        <strain evidence="5 6">A5K-106</strain>
    </source>
</reference>
<dbReference type="PANTHER" id="PTHR43004">
    <property type="entry name" value="TRK SYSTEM POTASSIUM UPTAKE PROTEIN"/>
    <property type="match status" value="1"/>
</dbReference>
<name>A0AAF0C1B8_9GAMM</name>
<sequence>MREFTQRSTSQQSSYPVVVVGAGPIGLALAVDLAQRNINVVLIDQKTKVGRGSRAVTFSKRSLEIFDKLGVGDQITDHGTQWSISRTYFGDEMIDAKNLQPEQGLKRPAYVNLQQYHVEDYLVKRAQQLPNLEMRWGTKLLSHQQDEQGVQLNLEDPEGEYQLNAQYMVAADGAHSPIRKAMNLKFDGREFKDRFLIVDAVMEADYAPERHFWFSPSFHEGHSVLLHKQPDNIWRIDFQLGWDSDPEVEVEEERVKQRLYKMLGDDAKFELKWVSVYTFECRQMSNFKHGRTLFIGDAAHRVSPFGARGANSGFQDADNLSWKLARVINDQATDALLESYSEERHTGAMKNLQESSRSTDFITPKSKQSFRFRDAVLTLAKTHHSAKQMINSGRLSTATDHLDSSLNGDSDAMTGGILPGQVALDASITTAAGPAWLLEQLAGNFALIHFGEPSEQQLKDFDLLTEIDQSLRLLVVAKQIRQTGDKRIQHLVDQDGLMAQRYLGNESGEQGTTYLIRPDDFVAGRWLSWNKEKIQSTFAGCLK</sequence>
<comment type="cofactor">
    <cofactor evidence="1">
        <name>FAD</name>
        <dbReference type="ChEBI" id="CHEBI:57692"/>
    </cofactor>
</comment>